<sequence length="287" mass="31962">MPIDYSKFEHIGDSDEEKAPTGPSSSPPEAKVGRNGRELLEAGGLEERFTMVPSSGGLGMPSSRGTNGKGGYPGDSPEMAALAAELERLAGGGKGIAPEEPPKPGEPQRVCMRSDGRKKIHTTFPDGGEMVEEYDEKTDVLLVRKVRKQTTVGKEGDWVYEVGQATEAAFDPYSDTLRASSSNPIFLRKDTPEHFQWRIRNLPYPADVYSVSVDHEKQEIVVRTSNKKYYKRIQVPDLPRYDLKFQDELLSWKHQHSTLIISYRKPPKILAGEQDALRDAEKSAVKM</sequence>
<feature type="compositionally biased region" description="Basic and acidic residues" evidence="3">
    <location>
        <begin position="1"/>
        <end position="19"/>
    </location>
</feature>
<dbReference type="InterPro" id="IPR026224">
    <property type="entry name" value="DPCD"/>
</dbReference>
<gene>
    <name evidence="4" type="ORF">CCMP2556_LOCUS42781</name>
</gene>
<reference evidence="4 5" key="1">
    <citation type="submission" date="2024-02" db="EMBL/GenBank/DDBJ databases">
        <authorList>
            <person name="Chen Y."/>
            <person name="Shah S."/>
            <person name="Dougan E. K."/>
            <person name="Thang M."/>
            <person name="Chan C."/>
        </authorList>
    </citation>
    <scope>NUCLEOTIDE SEQUENCE [LARGE SCALE GENOMIC DNA]</scope>
</reference>
<evidence type="ECO:0000256" key="2">
    <source>
        <dbReference type="ARBA" id="ARBA00020330"/>
    </source>
</evidence>
<dbReference type="PRINTS" id="PR02065">
    <property type="entry name" value="PROTEINDPCD"/>
</dbReference>
<dbReference type="Pfam" id="PF14913">
    <property type="entry name" value="DPCD"/>
    <property type="match status" value="1"/>
</dbReference>
<evidence type="ECO:0000256" key="3">
    <source>
        <dbReference type="SAM" id="MobiDB-lite"/>
    </source>
</evidence>
<feature type="region of interest" description="Disordered" evidence="3">
    <location>
        <begin position="92"/>
        <end position="111"/>
    </location>
</feature>
<protein>
    <recommendedName>
        <fullName evidence="2">Protein DPCD</fullName>
    </recommendedName>
</protein>
<comment type="caution">
    <text evidence="4">The sequence shown here is derived from an EMBL/GenBank/DDBJ whole genome shotgun (WGS) entry which is preliminary data.</text>
</comment>
<proteinExistence type="inferred from homology"/>
<feature type="compositionally biased region" description="Basic and acidic residues" evidence="3">
    <location>
        <begin position="31"/>
        <end position="49"/>
    </location>
</feature>
<dbReference type="Proteomes" id="UP001642484">
    <property type="component" value="Unassembled WGS sequence"/>
</dbReference>
<name>A0ABP0QKQ5_9DINO</name>
<accession>A0ABP0QKQ5</accession>
<organism evidence="4 5">
    <name type="scientific">Durusdinium trenchii</name>
    <dbReference type="NCBI Taxonomy" id="1381693"/>
    <lineage>
        <taxon>Eukaryota</taxon>
        <taxon>Sar</taxon>
        <taxon>Alveolata</taxon>
        <taxon>Dinophyceae</taxon>
        <taxon>Suessiales</taxon>
        <taxon>Symbiodiniaceae</taxon>
        <taxon>Durusdinium</taxon>
    </lineage>
</organism>
<evidence type="ECO:0000313" key="4">
    <source>
        <dbReference type="EMBL" id="CAK9088783.1"/>
    </source>
</evidence>
<keyword evidence="5" id="KW-1185">Reference proteome</keyword>
<dbReference type="EMBL" id="CAXAMN010024694">
    <property type="protein sequence ID" value="CAK9088783.1"/>
    <property type="molecule type" value="Genomic_DNA"/>
</dbReference>
<evidence type="ECO:0000256" key="1">
    <source>
        <dbReference type="ARBA" id="ARBA00010597"/>
    </source>
</evidence>
<dbReference type="PANTHER" id="PTHR31921">
    <property type="entry name" value="PROTEIN DPCD"/>
    <property type="match status" value="1"/>
</dbReference>
<evidence type="ECO:0000313" key="5">
    <source>
        <dbReference type="Proteomes" id="UP001642484"/>
    </source>
</evidence>
<dbReference type="PANTHER" id="PTHR31921:SF1">
    <property type="entry name" value="PROTEIN DPCD"/>
    <property type="match status" value="1"/>
</dbReference>
<comment type="similarity">
    <text evidence="1">Belongs to the DPCD family.</text>
</comment>
<feature type="region of interest" description="Disordered" evidence="3">
    <location>
        <begin position="1"/>
        <end position="74"/>
    </location>
</feature>